<dbReference type="SUPFAM" id="SSF50978">
    <property type="entry name" value="WD40 repeat-like"/>
    <property type="match status" value="1"/>
</dbReference>
<dbReference type="InterPro" id="IPR050459">
    <property type="entry name" value="WD_repeat_RBAP46/RBAP48/MSI1"/>
</dbReference>
<evidence type="ECO:0000313" key="4">
    <source>
        <dbReference type="EMBL" id="CAD8645662.1"/>
    </source>
</evidence>
<keyword evidence="1" id="KW-0853">WD repeat</keyword>
<name>A0A7S0MQN2_9CRYP</name>
<feature type="region of interest" description="Disordered" evidence="3">
    <location>
        <begin position="17"/>
        <end position="36"/>
    </location>
</feature>
<dbReference type="AlphaFoldDB" id="A0A7S0MQN2"/>
<protein>
    <recommendedName>
        <fullName evidence="5">Histone-binding protein RBBP4 N-terminal domain-containing protein</fullName>
    </recommendedName>
</protein>
<proteinExistence type="predicted"/>
<dbReference type="InterPro" id="IPR015943">
    <property type="entry name" value="WD40/YVTN_repeat-like_dom_sf"/>
</dbReference>
<evidence type="ECO:0000256" key="2">
    <source>
        <dbReference type="ARBA" id="ARBA00022737"/>
    </source>
</evidence>
<keyword evidence="2" id="KW-0677">Repeat</keyword>
<dbReference type="EMBL" id="HBEZ01042427">
    <property type="protein sequence ID" value="CAD8645662.1"/>
    <property type="molecule type" value="Transcribed_RNA"/>
</dbReference>
<dbReference type="InterPro" id="IPR036322">
    <property type="entry name" value="WD40_repeat_dom_sf"/>
</dbReference>
<reference evidence="4" key="1">
    <citation type="submission" date="2021-01" db="EMBL/GenBank/DDBJ databases">
        <authorList>
            <person name="Corre E."/>
            <person name="Pelletier E."/>
            <person name="Niang G."/>
            <person name="Scheremetjew M."/>
            <person name="Finn R."/>
            <person name="Kale V."/>
            <person name="Holt S."/>
            <person name="Cochrane G."/>
            <person name="Meng A."/>
            <person name="Brown T."/>
            <person name="Cohen L."/>
        </authorList>
    </citation>
    <scope>NUCLEOTIDE SEQUENCE</scope>
    <source>
        <strain evidence="4">CCAP979/52</strain>
    </source>
</reference>
<accession>A0A7S0MQN2</accession>
<dbReference type="PANTHER" id="PTHR22850">
    <property type="entry name" value="WD40 REPEAT FAMILY"/>
    <property type="match status" value="1"/>
</dbReference>
<organism evidence="4">
    <name type="scientific">Cryptomonas curvata</name>
    <dbReference type="NCBI Taxonomy" id="233186"/>
    <lineage>
        <taxon>Eukaryota</taxon>
        <taxon>Cryptophyceae</taxon>
        <taxon>Cryptomonadales</taxon>
        <taxon>Cryptomonadaceae</taxon>
        <taxon>Cryptomonas</taxon>
    </lineage>
</organism>
<evidence type="ECO:0000256" key="3">
    <source>
        <dbReference type="SAM" id="MobiDB-lite"/>
    </source>
</evidence>
<evidence type="ECO:0000256" key="1">
    <source>
        <dbReference type="ARBA" id="ARBA00022574"/>
    </source>
</evidence>
<gene>
    <name evidence="4" type="ORF">CCUR1050_LOCUS23347</name>
</gene>
<sequence length="107" mass="11660">MTGEDSTLLVWDISQIGAEPPQQRGGSESGGPAEVILHHSGHRGSVQDLQWNPFLPWVLASVSEDAAWAEGGGTLQIWRPLDLLYRPDEECVGELERLQNDVRGAGD</sequence>
<evidence type="ECO:0008006" key="5">
    <source>
        <dbReference type="Google" id="ProtNLM"/>
    </source>
</evidence>
<dbReference type="Gene3D" id="2.130.10.10">
    <property type="entry name" value="YVTN repeat-like/Quinoprotein amine dehydrogenase"/>
    <property type="match status" value="1"/>
</dbReference>